<dbReference type="Gene3D" id="3.10.129.10">
    <property type="entry name" value="Hotdog Thioesterase"/>
    <property type="match status" value="1"/>
</dbReference>
<reference evidence="2 3" key="1">
    <citation type="submission" date="2015-11" db="EMBL/GenBank/DDBJ databases">
        <title>Draft Genome Sequence of the Strain BR 10303 (Bradyrhizobium sp.) isolated from nodules of Centrolobium paraense.</title>
        <authorList>
            <person name="Zelli J.E."/>
            <person name="Simoes-Araujo J.L."/>
            <person name="Barauna A.C."/>
            <person name="Silva K."/>
        </authorList>
    </citation>
    <scope>NUCLEOTIDE SEQUENCE [LARGE SCALE GENOMIC DNA]</scope>
    <source>
        <strain evidence="2 3">BR 10303</strain>
    </source>
</reference>
<comment type="caution">
    <text evidence="2">The sequence shown here is derived from an EMBL/GenBank/DDBJ whole genome shotgun (WGS) entry which is preliminary data.</text>
</comment>
<dbReference type="InterPro" id="IPR029069">
    <property type="entry name" value="HotDog_dom_sf"/>
</dbReference>
<feature type="domain" description="MaoC-like" evidence="1">
    <location>
        <begin position="22"/>
        <end position="123"/>
    </location>
</feature>
<accession>A0A109JQW1</accession>
<evidence type="ECO:0000313" key="3">
    <source>
        <dbReference type="Proteomes" id="UP000057737"/>
    </source>
</evidence>
<sequence length="163" mass="18151">MRRKLVPLAAYRQLLNGPEQVSDWMLVDQSMIDTFADATRDHQFIHVDRQRAESETPFGGTIAHGFLTLSLLSALAFDAMPGVERTRMGVNYGFERVRFLSPVKSGARVRGKFRLVGLTERAVSIQSAWDTVVEVEGMVKPAIEAHWITLALIDPNAPLADSK</sequence>
<name>A0A109JQW1_9BRAD</name>
<proteinExistence type="predicted"/>
<dbReference type="SUPFAM" id="SSF54637">
    <property type="entry name" value="Thioesterase/thiol ester dehydrase-isomerase"/>
    <property type="match status" value="1"/>
</dbReference>
<dbReference type="EMBL" id="LNCU01000079">
    <property type="protein sequence ID" value="KWV53219.1"/>
    <property type="molecule type" value="Genomic_DNA"/>
</dbReference>
<evidence type="ECO:0000259" key="1">
    <source>
        <dbReference type="Pfam" id="PF01575"/>
    </source>
</evidence>
<dbReference type="InterPro" id="IPR039375">
    <property type="entry name" value="NodN-like"/>
</dbReference>
<dbReference type="Pfam" id="PF01575">
    <property type="entry name" value="MaoC_dehydratas"/>
    <property type="match status" value="1"/>
</dbReference>
<protein>
    <submittedName>
        <fullName evidence="2">Nodulation protein N</fullName>
    </submittedName>
</protein>
<dbReference type="Proteomes" id="UP000057737">
    <property type="component" value="Unassembled WGS sequence"/>
</dbReference>
<gene>
    <name evidence="2" type="ORF">AS156_08535</name>
</gene>
<dbReference type="PANTHER" id="PTHR42993:SF1">
    <property type="entry name" value="MAOC-LIKE DEHYDRATASE DOMAIN-CONTAINING PROTEIN"/>
    <property type="match status" value="1"/>
</dbReference>
<dbReference type="InterPro" id="IPR002539">
    <property type="entry name" value="MaoC-like_dom"/>
</dbReference>
<evidence type="ECO:0000313" key="2">
    <source>
        <dbReference type="EMBL" id="KWV53219.1"/>
    </source>
</evidence>
<dbReference type="CDD" id="cd03450">
    <property type="entry name" value="NodN"/>
    <property type="match status" value="1"/>
</dbReference>
<dbReference type="PANTHER" id="PTHR42993">
    <property type="entry name" value="MAOC-LIKE DEHYDRATASE DOMAIN-CONTAINING PROTEIN"/>
    <property type="match status" value="1"/>
</dbReference>
<dbReference type="AlphaFoldDB" id="A0A109JQW1"/>
<keyword evidence="3" id="KW-1185">Reference proteome</keyword>
<organism evidence="2 3">
    <name type="scientific">Bradyrhizobium macuxiense</name>
    <dbReference type="NCBI Taxonomy" id="1755647"/>
    <lineage>
        <taxon>Bacteria</taxon>
        <taxon>Pseudomonadati</taxon>
        <taxon>Pseudomonadota</taxon>
        <taxon>Alphaproteobacteria</taxon>
        <taxon>Hyphomicrobiales</taxon>
        <taxon>Nitrobacteraceae</taxon>
        <taxon>Bradyrhizobium</taxon>
    </lineage>
</organism>